<reference evidence="2" key="1">
    <citation type="submission" date="2022-07" db="EMBL/GenBank/DDBJ databases">
        <title>The genome of Lyophyllum shimeji provides insight into the initial evolution of ectomycorrhizal fungal genome.</title>
        <authorList>
            <person name="Kobayashi Y."/>
            <person name="Shibata T."/>
            <person name="Hirakawa H."/>
            <person name="Shigenobu S."/>
            <person name="Nishiyama T."/>
            <person name="Yamada A."/>
            <person name="Hasebe M."/>
            <person name="Kawaguchi M."/>
        </authorList>
    </citation>
    <scope>NUCLEOTIDE SEQUENCE</scope>
    <source>
        <strain evidence="2">AT787</strain>
    </source>
</reference>
<feature type="region of interest" description="Disordered" evidence="1">
    <location>
        <begin position="29"/>
        <end position="53"/>
    </location>
</feature>
<dbReference type="AlphaFoldDB" id="A0A9P3PHX1"/>
<name>A0A9P3PHX1_LYOSH</name>
<evidence type="ECO:0000256" key="1">
    <source>
        <dbReference type="SAM" id="MobiDB-lite"/>
    </source>
</evidence>
<gene>
    <name evidence="2" type="ORF">LshimejAT787_0300510</name>
</gene>
<protein>
    <submittedName>
        <fullName evidence="2">Uncharacterized protein</fullName>
    </submittedName>
</protein>
<dbReference type="EMBL" id="BRPK01000003">
    <property type="protein sequence ID" value="GLB35763.1"/>
    <property type="molecule type" value="Genomic_DNA"/>
</dbReference>
<organism evidence="2 3">
    <name type="scientific">Lyophyllum shimeji</name>
    <name type="common">Hon-shimeji</name>
    <name type="synonym">Tricholoma shimeji</name>
    <dbReference type="NCBI Taxonomy" id="47721"/>
    <lineage>
        <taxon>Eukaryota</taxon>
        <taxon>Fungi</taxon>
        <taxon>Dikarya</taxon>
        <taxon>Basidiomycota</taxon>
        <taxon>Agaricomycotina</taxon>
        <taxon>Agaricomycetes</taxon>
        <taxon>Agaricomycetidae</taxon>
        <taxon>Agaricales</taxon>
        <taxon>Tricholomatineae</taxon>
        <taxon>Lyophyllaceae</taxon>
        <taxon>Lyophyllum</taxon>
    </lineage>
</organism>
<evidence type="ECO:0000313" key="2">
    <source>
        <dbReference type="EMBL" id="GLB35763.1"/>
    </source>
</evidence>
<evidence type="ECO:0000313" key="3">
    <source>
        <dbReference type="Proteomes" id="UP001063166"/>
    </source>
</evidence>
<feature type="compositionally biased region" description="Polar residues" evidence="1">
    <location>
        <begin position="456"/>
        <end position="468"/>
    </location>
</feature>
<dbReference type="OrthoDB" id="3038119at2759"/>
<dbReference type="Proteomes" id="UP001063166">
    <property type="component" value="Unassembled WGS sequence"/>
</dbReference>
<accession>A0A9P3PHX1</accession>
<proteinExistence type="predicted"/>
<feature type="region of interest" description="Disordered" evidence="1">
    <location>
        <begin position="456"/>
        <end position="489"/>
    </location>
</feature>
<sequence length="618" mass="69110">MAEPFENSETSQLPFVNADPSCFSATRAPGFRKRIRGSDDDPTDIAEDSHKTRRVNPQRLAARLGADLVAEMEALIYPGAKMPSFEVRRVIQERYAVDRRHIYDYFHSRGLRVAKEDRHVNLTRGRLSKALARQLPEKLQPDPGPVEESAIASPANEIASNASQSAEHEQIERNATPVKLRLKLKVNANLKSPQPLPLRSAKRIASEKIFGLNHRRRRHTLSMGNSNATASKDLLSKARRRLPPATPVSADVHPILHARTPSPSPEFTLLDESPGSGSSTLHFPDSQLSYDLFFDQHGIANALSLDPFNDYECHALAGIEEHRPLTQLERLEMYNLINDSIRSSGGIEECAGTYSTYMKERLQNYYDRISFKTSYGARIYRVHQGELHSGTTALGDDDHVDFQKWLSCPYQQEENSPVSQPAPESGECYVTQGPWPSQMRALSSYAEAASKGVESCLNTRSGGPTPSTVADGFTKSTLGDEEHSAEAEASGLPYEHAFDLPLNPRISSSGGNTEGRLIDAAPTLQFGRFSHKRSQPQPSSHARIPSMEPQRRPMTILDPNAPWWRHVICMQTLDDAYRAFVFEDTYVSATHSRHPYDIALSTAKYLDTFQFAFLYYRS</sequence>
<comment type="caution">
    <text evidence="2">The sequence shown here is derived from an EMBL/GenBank/DDBJ whole genome shotgun (WGS) entry which is preliminary data.</text>
</comment>
<keyword evidence="3" id="KW-1185">Reference proteome</keyword>